<evidence type="ECO:0000256" key="1">
    <source>
        <dbReference type="ARBA" id="ARBA00022614"/>
    </source>
</evidence>
<dbReference type="InterPro" id="IPR032675">
    <property type="entry name" value="LRR_dom_sf"/>
</dbReference>
<dbReference type="Proteomes" id="UP000694415">
    <property type="component" value="Unplaced"/>
</dbReference>
<sequence>MSVQTPSTLQKLALQALLRDEALAMSSLVEVPFLLFPALFKEAFAGRVKKLIKAMVATWTFPCLPVGALMKSPNLETLQAVLDGIDMRLTRESHPRCLMIPLESLSITHYQISQSDLDSFSCCQSLFQLKHLEMKGVVLQVLDVRPLRGFLEKVVKTLETLNLQGCRMKDSQLNVLLPSLIQCSQLTKINFYSNDFFMPILKNLLQHTAIWSKMNVEQYPAPLECYDECAQVSVERFAQLCQDLMDTLRAIRQPKSLSFATRECHKCGECCVYGKRARLCFCWR</sequence>
<dbReference type="SUPFAM" id="SSF52047">
    <property type="entry name" value="RNI-like"/>
    <property type="match status" value="1"/>
</dbReference>
<proteinExistence type="predicted"/>
<keyword evidence="1" id="KW-0433">Leucine-rich repeat</keyword>
<name>A0A8C6IFP7_MUSSI</name>
<evidence type="ECO:0000313" key="4">
    <source>
        <dbReference type="Proteomes" id="UP000694415"/>
    </source>
</evidence>
<organism evidence="3 4">
    <name type="scientific">Mus spicilegus</name>
    <name type="common">Mound-building mouse</name>
    <dbReference type="NCBI Taxonomy" id="10103"/>
    <lineage>
        <taxon>Eukaryota</taxon>
        <taxon>Metazoa</taxon>
        <taxon>Chordata</taxon>
        <taxon>Craniata</taxon>
        <taxon>Vertebrata</taxon>
        <taxon>Euteleostomi</taxon>
        <taxon>Mammalia</taxon>
        <taxon>Eutheria</taxon>
        <taxon>Euarchontoglires</taxon>
        <taxon>Glires</taxon>
        <taxon>Rodentia</taxon>
        <taxon>Myomorpha</taxon>
        <taxon>Muroidea</taxon>
        <taxon>Muridae</taxon>
        <taxon>Murinae</taxon>
        <taxon>Mus</taxon>
        <taxon>Mus</taxon>
    </lineage>
</organism>
<dbReference type="Ensembl" id="ENSMSIT00000045441.1">
    <property type="protein sequence ID" value="ENSMSIP00000036078.1"/>
    <property type="gene ID" value="ENSMSIG00000029996.1"/>
</dbReference>
<keyword evidence="4" id="KW-1185">Reference proteome</keyword>
<dbReference type="PANTHER" id="PTHR14224">
    <property type="entry name" value="SIMILAR TO PREFERENTIALLY EXPRESSED ANTIGEN IN MELANOMA-LIKE 3"/>
    <property type="match status" value="1"/>
</dbReference>
<dbReference type="AlphaFoldDB" id="A0A8C6IFP7"/>
<evidence type="ECO:0000313" key="3">
    <source>
        <dbReference type="Ensembl" id="ENSMSIP00000036078.1"/>
    </source>
</evidence>
<reference evidence="3" key="1">
    <citation type="submission" date="2025-08" db="UniProtKB">
        <authorList>
            <consortium name="Ensembl"/>
        </authorList>
    </citation>
    <scope>IDENTIFICATION</scope>
</reference>
<accession>A0A8C6IFP7</accession>
<dbReference type="Gene3D" id="3.80.10.10">
    <property type="entry name" value="Ribonuclease Inhibitor"/>
    <property type="match status" value="1"/>
</dbReference>
<dbReference type="GeneTree" id="ENSGT01030000234531"/>
<reference evidence="3" key="2">
    <citation type="submission" date="2025-09" db="UniProtKB">
        <authorList>
            <consortium name="Ensembl"/>
        </authorList>
    </citation>
    <scope>IDENTIFICATION</scope>
</reference>
<dbReference type="PANTHER" id="PTHR14224:SF94">
    <property type="entry name" value="PRAME FAMILY MEMBER 12"/>
    <property type="match status" value="1"/>
</dbReference>
<keyword evidence="2" id="KW-0677">Repeat</keyword>
<evidence type="ECO:0000256" key="2">
    <source>
        <dbReference type="ARBA" id="ARBA00022737"/>
    </source>
</evidence>
<dbReference type="InterPro" id="IPR050694">
    <property type="entry name" value="LRRC14/PRAME"/>
</dbReference>
<protein>
    <submittedName>
        <fullName evidence="3">Uncharacterized protein</fullName>
    </submittedName>
</protein>
<dbReference type="GO" id="GO:0005737">
    <property type="term" value="C:cytoplasm"/>
    <property type="evidence" value="ECO:0007669"/>
    <property type="project" value="TreeGrafter"/>
</dbReference>